<name>A0A2Z4JAU6_9ACTN</name>
<reference evidence="1 2" key="1">
    <citation type="journal article" date="2019" name="Int. J. Syst. Evol. Microbiol.">
        <title>Streptomyces cadmiisoli sp. nov., a novel actinomycete isolated from cadmium-contaminated soil.</title>
        <authorList>
            <person name="Li K."/>
            <person name="Tang X."/>
            <person name="Zhao J."/>
            <person name="Guo Y."/>
            <person name="Tang Y."/>
            <person name="Gao J."/>
        </authorList>
    </citation>
    <scope>NUCLEOTIDE SEQUENCE [LARGE SCALE GENOMIC DNA]</scope>
    <source>
        <strain evidence="1 2">ZFG47</strain>
    </source>
</reference>
<dbReference type="AlphaFoldDB" id="A0A2Z4JAU6"/>
<dbReference type="EMBL" id="CP030073">
    <property type="protein sequence ID" value="AWW42199.1"/>
    <property type="molecule type" value="Genomic_DNA"/>
</dbReference>
<dbReference type="SUPFAM" id="SSF53335">
    <property type="entry name" value="S-adenosyl-L-methionine-dependent methyltransferases"/>
    <property type="match status" value="1"/>
</dbReference>
<evidence type="ECO:0000313" key="2">
    <source>
        <dbReference type="Proteomes" id="UP000249616"/>
    </source>
</evidence>
<dbReference type="Gene3D" id="3.40.50.150">
    <property type="entry name" value="Vaccinia Virus protein VP39"/>
    <property type="match status" value="1"/>
</dbReference>
<keyword evidence="1" id="KW-0808">Transferase</keyword>
<keyword evidence="2" id="KW-1185">Reference proteome</keyword>
<dbReference type="GO" id="GO:0008168">
    <property type="term" value="F:methyltransferase activity"/>
    <property type="evidence" value="ECO:0007669"/>
    <property type="project" value="UniProtKB-KW"/>
</dbReference>
<protein>
    <submittedName>
        <fullName evidence="1">Class I SAM-dependent methyltransferase</fullName>
    </submittedName>
</protein>
<dbReference type="Proteomes" id="UP000249616">
    <property type="component" value="Chromosome"/>
</dbReference>
<proteinExistence type="predicted"/>
<evidence type="ECO:0000313" key="1">
    <source>
        <dbReference type="EMBL" id="AWW42199.1"/>
    </source>
</evidence>
<dbReference type="InterPro" id="IPR029063">
    <property type="entry name" value="SAM-dependent_MTases_sf"/>
</dbReference>
<dbReference type="KEGG" id="scad:DN051_02410"/>
<dbReference type="GO" id="GO:0032259">
    <property type="term" value="P:methylation"/>
    <property type="evidence" value="ECO:0007669"/>
    <property type="project" value="UniProtKB-KW"/>
</dbReference>
<dbReference type="CDD" id="cd02440">
    <property type="entry name" value="AdoMet_MTases"/>
    <property type="match status" value="1"/>
</dbReference>
<gene>
    <name evidence="1" type="ORF">DN051_02410</name>
</gene>
<organism evidence="1 2">
    <name type="scientific">Streptomyces cadmiisoli</name>
    <dbReference type="NCBI Taxonomy" id="2184053"/>
    <lineage>
        <taxon>Bacteria</taxon>
        <taxon>Bacillati</taxon>
        <taxon>Actinomycetota</taxon>
        <taxon>Actinomycetes</taxon>
        <taxon>Kitasatosporales</taxon>
        <taxon>Streptomycetaceae</taxon>
        <taxon>Streptomyces</taxon>
        <taxon>Streptomyces aurantiacus group</taxon>
    </lineage>
</organism>
<keyword evidence="1" id="KW-0489">Methyltransferase</keyword>
<accession>A0A2Z4JAU6</accession>
<sequence>MWPALTAPSMPGKPHDDYAVSAEFYDILQAPKDALTVHRLYSHDVARAHVGVLDVGAGTGCVTVMSVVESRVDVHAVEPARAMRAPLMTRLASLPVALRERVTVHPQMLAEARLTAVADIAVCHNTIACMTPQSRRTLWPALAQALVPGGSLLLQLPPARLPDKETARAFPEQRVGRHEYGGRMVMSADHGRIRTRFEYWVKGREGVLRRHTETFWMWPALRAEIIADLTTCGFVPRPGQVDSSVLSMHLG</sequence>